<dbReference type="AlphaFoldDB" id="A0A225DL33"/>
<sequence>MASVKKDADGQVVVVAKVLGVERSKAGLKKDDTVTIKYAIPTKPVIGPKPVPLLVQDDVYPAFLNKKGDAFEPAAYGSSFEMTPEAVDGKAEKLGNAVQTVDKLLSVKLDDPKADELKKAVVAIGQGGDGMYMWVRGRLGTEQLSLEAEKDGKRAYLKADEVKEIDARIKFLGRVMYEIDAPR</sequence>
<proteinExistence type="predicted"/>
<organism evidence="1 2">
    <name type="scientific">Fimbriiglobus ruber</name>
    <dbReference type="NCBI Taxonomy" id="1908690"/>
    <lineage>
        <taxon>Bacteria</taxon>
        <taxon>Pseudomonadati</taxon>
        <taxon>Planctomycetota</taxon>
        <taxon>Planctomycetia</taxon>
        <taxon>Gemmatales</taxon>
        <taxon>Gemmataceae</taxon>
        <taxon>Fimbriiglobus</taxon>
    </lineage>
</organism>
<gene>
    <name evidence="1" type="ORF">FRUB_04229</name>
</gene>
<comment type="caution">
    <text evidence="1">The sequence shown here is derived from an EMBL/GenBank/DDBJ whole genome shotgun (WGS) entry which is preliminary data.</text>
</comment>
<keyword evidence="2" id="KW-1185">Reference proteome</keyword>
<evidence type="ECO:0000313" key="2">
    <source>
        <dbReference type="Proteomes" id="UP000214646"/>
    </source>
</evidence>
<dbReference type="Proteomes" id="UP000214646">
    <property type="component" value="Unassembled WGS sequence"/>
</dbReference>
<accession>A0A225DL33</accession>
<dbReference type="EMBL" id="NIDE01000005">
    <property type="protein sequence ID" value="OWK42151.1"/>
    <property type="molecule type" value="Genomic_DNA"/>
</dbReference>
<reference evidence="2" key="1">
    <citation type="submission" date="2017-06" db="EMBL/GenBank/DDBJ databases">
        <title>Genome analysis of Fimbriiglobus ruber SP5, the first member of the order Planctomycetales with confirmed chitinolytic capability.</title>
        <authorList>
            <person name="Ravin N.V."/>
            <person name="Rakitin A.L."/>
            <person name="Ivanova A.A."/>
            <person name="Beletsky A.V."/>
            <person name="Kulichevskaya I.S."/>
            <person name="Mardanov A.V."/>
            <person name="Dedysh S.N."/>
        </authorList>
    </citation>
    <scope>NUCLEOTIDE SEQUENCE [LARGE SCALE GENOMIC DNA]</scope>
    <source>
        <strain evidence="2">SP5</strain>
    </source>
</reference>
<protein>
    <submittedName>
        <fullName evidence="1">Uncharacterized protein</fullName>
    </submittedName>
</protein>
<name>A0A225DL33_9BACT</name>
<evidence type="ECO:0000313" key="1">
    <source>
        <dbReference type="EMBL" id="OWK42151.1"/>
    </source>
</evidence>